<dbReference type="InterPro" id="IPR016039">
    <property type="entry name" value="Thiolase-like"/>
</dbReference>
<feature type="domain" description="Beta-ketoacyl synthase-like N-terminal" evidence="1">
    <location>
        <begin position="14"/>
        <end position="53"/>
    </location>
</feature>
<gene>
    <name evidence="2" type="primary">jg4125</name>
    <name evidence="2" type="ORF">PAEG_LOCUS2999</name>
</gene>
<dbReference type="AlphaFoldDB" id="A0A8S4QNG6"/>
<evidence type="ECO:0000259" key="1">
    <source>
        <dbReference type="Pfam" id="PF00109"/>
    </source>
</evidence>
<dbReference type="Gene3D" id="3.40.47.10">
    <property type="match status" value="1"/>
</dbReference>
<evidence type="ECO:0000313" key="2">
    <source>
        <dbReference type="EMBL" id="CAH2211162.1"/>
    </source>
</evidence>
<sequence length="54" mass="5778">MPSAVNGGRAGDDDDIVLSGLSGRLPESDSIDEFAQQLFDGVDLVTADDRRWTP</sequence>
<keyword evidence="3" id="KW-1185">Reference proteome</keyword>
<dbReference type="GO" id="GO:0016746">
    <property type="term" value="F:acyltransferase activity"/>
    <property type="evidence" value="ECO:0007669"/>
    <property type="project" value="InterPro"/>
</dbReference>
<proteinExistence type="predicted"/>
<dbReference type="Proteomes" id="UP000838756">
    <property type="component" value="Unassembled WGS sequence"/>
</dbReference>
<feature type="non-terminal residue" evidence="2">
    <location>
        <position position="54"/>
    </location>
</feature>
<name>A0A8S4QNG6_9NEOP</name>
<accession>A0A8S4QNG6</accession>
<protein>
    <submittedName>
        <fullName evidence="2">Jg4125 protein</fullName>
    </submittedName>
</protein>
<comment type="caution">
    <text evidence="2">The sequence shown here is derived from an EMBL/GenBank/DDBJ whole genome shotgun (WGS) entry which is preliminary data.</text>
</comment>
<dbReference type="EMBL" id="CAKXAJ010009360">
    <property type="protein sequence ID" value="CAH2211162.1"/>
    <property type="molecule type" value="Genomic_DNA"/>
</dbReference>
<dbReference type="Pfam" id="PF00109">
    <property type="entry name" value="ketoacyl-synt"/>
    <property type="match status" value="1"/>
</dbReference>
<evidence type="ECO:0000313" key="3">
    <source>
        <dbReference type="Proteomes" id="UP000838756"/>
    </source>
</evidence>
<organism evidence="2 3">
    <name type="scientific">Pararge aegeria aegeria</name>
    <dbReference type="NCBI Taxonomy" id="348720"/>
    <lineage>
        <taxon>Eukaryota</taxon>
        <taxon>Metazoa</taxon>
        <taxon>Ecdysozoa</taxon>
        <taxon>Arthropoda</taxon>
        <taxon>Hexapoda</taxon>
        <taxon>Insecta</taxon>
        <taxon>Pterygota</taxon>
        <taxon>Neoptera</taxon>
        <taxon>Endopterygota</taxon>
        <taxon>Lepidoptera</taxon>
        <taxon>Glossata</taxon>
        <taxon>Ditrysia</taxon>
        <taxon>Papilionoidea</taxon>
        <taxon>Nymphalidae</taxon>
        <taxon>Satyrinae</taxon>
        <taxon>Satyrini</taxon>
        <taxon>Parargina</taxon>
        <taxon>Pararge</taxon>
    </lineage>
</organism>
<dbReference type="InterPro" id="IPR014030">
    <property type="entry name" value="Ketoacyl_synth_N"/>
</dbReference>
<reference evidence="2" key="1">
    <citation type="submission" date="2022-03" db="EMBL/GenBank/DDBJ databases">
        <authorList>
            <person name="Lindestad O."/>
        </authorList>
    </citation>
    <scope>NUCLEOTIDE SEQUENCE</scope>
</reference>
<dbReference type="OrthoDB" id="329835at2759"/>